<evidence type="ECO:0000256" key="3">
    <source>
        <dbReference type="ARBA" id="ARBA00023125"/>
    </source>
</evidence>
<dbReference type="InterPro" id="IPR001387">
    <property type="entry name" value="Cro/C1-type_HTH"/>
</dbReference>
<dbReference type="AlphaFoldDB" id="A0A432W5J2"/>
<reference evidence="6 7" key="1">
    <citation type="journal article" date="2011" name="Front. Microbiol.">
        <title>Genomic signatures of strain selection and enhancement in Bacillus atrophaeus var. globigii, a historical biowarfare simulant.</title>
        <authorList>
            <person name="Gibbons H.S."/>
            <person name="Broomall S.M."/>
            <person name="McNew L.A."/>
            <person name="Daligault H."/>
            <person name="Chapman C."/>
            <person name="Bruce D."/>
            <person name="Karavis M."/>
            <person name="Krepps M."/>
            <person name="McGregor P.A."/>
            <person name="Hong C."/>
            <person name="Park K.H."/>
            <person name="Akmal A."/>
            <person name="Feldman A."/>
            <person name="Lin J.S."/>
            <person name="Chang W.E."/>
            <person name="Higgs B.W."/>
            <person name="Demirev P."/>
            <person name="Lindquist J."/>
            <person name="Liem A."/>
            <person name="Fochler E."/>
            <person name="Read T.D."/>
            <person name="Tapia R."/>
            <person name="Johnson S."/>
            <person name="Bishop-Lilly K.A."/>
            <person name="Detter C."/>
            <person name="Han C."/>
            <person name="Sozhamannan S."/>
            <person name="Rosenzweig C.N."/>
            <person name="Skowronski E.W."/>
        </authorList>
    </citation>
    <scope>NUCLEOTIDE SEQUENCE [LARGE SCALE GENOMIC DNA]</scope>
    <source>
        <strain evidence="6 7">MLST1</strain>
    </source>
</reference>
<evidence type="ECO:0000313" key="7">
    <source>
        <dbReference type="Proteomes" id="UP000288293"/>
    </source>
</evidence>
<dbReference type="Pfam" id="PF13693">
    <property type="entry name" value="HTH_35"/>
    <property type="match status" value="1"/>
</dbReference>
<evidence type="ECO:0000259" key="5">
    <source>
        <dbReference type="PROSITE" id="PS50943"/>
    </source>
</evidence>
<sequence>MKKDQIKKELAARGFDFSMLAEVIGKSPSLISKVASRQAKSQVVALAIAKALGVSVAEVFPDIPAYQLQKPGNEEQRAARQAELRRLLEDDSANN</sequence>
<dbReference type="Proteomes" id="UP000288293">
    <property type="component" value="Unassembled WGS sequence"/>
</dbReference>
<keyword evidence="3" id="KW-0238">DNA-binding</keyword>
<proteinExistence type="inferred from homology"/>
<organism evidence="6 7">
    <name type="scientific">Aliidiomarina minuta</name>
    <dbReference type="NCBI Taxonomy" id="880057"/>
    <lineage>
        <taxon>Bacteria</taxon>
        <taxon>Pseudomonadati</taxon>
        <taxon>Pseudomonadota</taxon>
        <taxon>Gammaproteobacteria</taxon>
        <taxon>Alteromonadales</taxon>
        <taxon>Idiomarinaceae</taxon>
        <taxon>Aliidiomarina</taxon>
    </lineage>
</organism>
<dbReference type="Gene3D" id="1.10.260.40">
    <property type="entry name" value="lambda repressor-like DNA-binding domains"/>
    <property type="match status" value="1"/>
</dbReference>
<evidence type="ECO:0000256" key="1">
    <source>
        <dbReference type="ARBA" id="ARBA00006157"/>
    </source>
</evidence>
<accession>A0A432W5J2</accession>
<dbReference type="InterPro" id="IPR038722">
    <property type="entry name" value="Ner_HTH_dom"/>
</dbReference>
<evidence type="ECO:0000313" key="6">
    <source>
        <dbReference type="EMBL" id="RUO25256.1"/>
    </source>
</evidence>
<feature type="domain" description="HTH cro/C1-type" evidence="5">
    <location>
        <begin position="6"/>
        <end position="59"/>
    </location>
</feature>
<comment type="caution">
    <text evidence="6">The sequence shown here is derived from an EMBL/GenBank/DDBJ whole genome shotgun (WGS) entry which is preliminary data.</text>
</comment>
<keyword evidence="2" id="KW-0805">Transcription regulation</keyword>
<name>A0A432W5J2_9GAMM</name>
<dbReference type="SMART" id="SM00530">
    <property type="entry name" value="HTH_XRE"/>
    <property type="match status" value="1"/>
</dbReference>
<dbReference type="CDD" id="cd00093">
    <property type="entry name" value="HTH_XRE"/>
    <property type="match status" value="1"/>
</dbReference>
<dbReference type="OrthoDB" id="5683648at2"/>
<dbReference type="EMBL" id="PIPL01000001">
    <property type="protein sequence ID" value="RUO25256.1"/>
    <property type="molecule type" value="Genomic_DNA"/>
</dbReference>
<protein>
    <recommendedName>
        <fullName evidence="5">HTH cro/C1-type domain-containing protein</fullName>
    </recommendedName>
</protein>
<dbReference type="RefSeq" id="WP_126801953.1">
    <property type="nucleotide sequence ID" value="NZ_PIPL01000001.1"/>
</dbReference>
<gene>
    <name evidence="6" type="ORF">CWE09_00495</name>
</gene>
<dbReference type="SUPFAM" id="SSF47413">
    <property type="entry name" value="lambda repressor-like DNA-binding domains"/>
    <property type="match status" value="1"/>
</dbReference>
<dbReference type="InterPro" id="IPR010982">
    <property type="entry name" value="Lambda_DNA-bd_dom_sf"/>
</dbReference>
<dbReference type="PROSITE" id="PS50943">
    <property type="entry name" value="HTH_CROC1"/>
    <property type="match status" value="1"/>
</dbReference>
<comment type="similarity">
    <text evidence="1">Belongs to the ner transcriptional regulatory family.</text>
</comment>
<evidence type="ECO:0000256" key="2">
    <source>
        <dbReference type="ARBA" id="ARBA00023015"/>
    </source>
</evidence>
<keyword evidence="7" id="KW-1185">Reference proteome</keyword>
<evidence type="ECO:0000256" key="4">
    <source>
        <dbReference type="ARBA" id="ARBA00023163"/>
    </source>
</evidence>
<keyword evidence="4" id="KW-0804">Transcription</keyword>
<dbReference type="GO" id="GO:0003677">
    <property type="term" value="F:DNA binding"/>
    <property type="evidence" value="ECO:0007669"/>
    <property type="project" value="UniProtKB-KW"/>
</dbReference>